<comment type="caution">
    <text evidence="1">The sequence shown here is derived from an EMBL/GenBank/DDBJ whole genome shotgun (WGS) entry which is preliminary data.</text>
</comment>
<sequence>MSTPENHLPGPASMEAVLRDAWDAFHPGHPAPLGWLTHTVARLHDHFHTHQLVRPATAAFPTVDEQFAALRRRVWQTLRDAAADGVDPDVADNILHTLELPTLARRWQVRLTLPVTIEVTATSRDEALEAAEEAIDAALTNTGHDTYLDWHNATRDDATAGAVDTTTDTPADLRSAIAVPEPGHGVSAQHHASTT</sequence>
<name>A0ABW3A5S3_9ACTN</name>
<accession>A0ABW3A5S3</accession>
<proteinExistence type="predicted"/>
<gene>
    <name evidence="1" type="ORF">ACFQZ8_20610</name>
</gene>
<keyword evidence="2" id="KW-1185">Reference proteome</keyword>
<dbReference type="Proteomes" id="UP001597053">
    <property type="component" value="Unassembled WGS sequence"/>
</dbReference>
<evidence type="ECO:0000313" key="2">
    <source>
        <dbReference type="Proteomes" id="UP001597053"/>
    </source>
</evidence>
<organism evidence="1 2">
    <name type="scientific">Micromonospora azadirachtae</name>
    <dbReference type="NCBI Taxonomy" id="1970735"/>
    <lineage>
        <taxon>Bacteria</taxon>
        <taxon>Bacillati</taxon>
        <taxon>Actinomycetota</taxon>
        <taxon>Actinomycetes</taxon>
        <taxon>Micromonosporales</taxon>
        <taxon>Micromonosporaceae</taxon>
        <taxon>Micromonospora</taxon>
    </lineage>
</organism>
<evidence type="ECO:0000313" key="1">
    <source>
        <dbReference type="EMBL" id="MFD0786307.1"/>
    </source>
</evidence>
<reference evidence="2" key="1">
    <citation type="journal article" date="2019" name="Int. J. Syst. Evol. Microbiol.">
        <title>The Global Catalogue of Microorganisms (GCM) 10K type strain sequencing project: providing services to taxonomists for standard genome sequencing and annotation.</title>
        <authorList>
            <consortium name="The Broad Institute Genomics Platform"/>
            <consortium name="The Broad Institute Genome Sequencing Center for Infectious Disease"/>
            <person name="Wu L."/>
            <person name="Ma J."/>
        </authorList>
    </citation>
    <scope>NUCLEOTIDE SEQUENCE [LARGE SCALE GENOMIC DNA]</scope>
    <source>
        <strain evidence="2">JCM 32148</strain>
    </source>
</reference>
<dbReference type="EMBL" id="JBHTHM010001270">
    <property type="protein sequence ID" value="MFD0786307.1"/>
    <property type="molecule type" value="Genomic_DNA"/>
</dbReference>
<protein>
    <submittedName>
        <fullName evidence="1">Uncharacterized protein</fullName>
    </submittedName>
</protein>